<organism evidence="2 3">
    <name type="scientific">Amycolatopsis pigmentata</name>
    <dbReference type="NCBI Taxonomy" id="450801"/>
    <lineage>
        <taxon>Bacteria</taxon>
        <taxon>Bacillati</taxon>
        <taxon>Actinomycetota</taxon>
        <taxon>Actinomycetes</taxon>
        <taxon>Pseudonocardiales</taxon>
        <taxon>Pseudonocardiaceae</taxon>
        <taxon>Amycolatopsis</taxon>
    </lineage>
</organism>
<dbReference type="PANTHER" id="PTHR33745:SF1">
    <property type="entry name" value="RSBT ANTAGONIST PROTEIN RSBS"/>
    <property type="match status" value="1"/>
</dbReference>
<keyword evidence="3" id="KW-1185">Reference proteome</keyword>
<dbReference type="InterPro" id="IPR002645">
    <property type="entry name" value="STAS_dom"/>
</dbReference>
<dbReference type="InterPro" id="IPR036513">
    <property type="entry name" value="STAS_dom_sf"/>
</dbReference>
<comment type="caution">
    <text evidence="2">The sequence shown here is derived from an EMBL/GenBank/DDBJ whole genome shotgun (WGS) entry which is preliminary data.</text>
</comment>
<dbReference type="Gene3D" id="3.30.750.24">
    <property type="entry name" value="STAS domain"/>
    <property type="match status" value="1"/>
</dbReference>
<dbReference type="PROSITE" id="PS50801">
    <property type="entry name" value="STAS"/>
    <property type="match status" value="1"/>
</dbReference>
<dbReference type="InterPro" id="IPR051932">
    <property type="entry name" value="Bact_StressResp_Reg"/>
</dbReference>
<evidence type="ECO:0000313" key="2">
    <source>
        <dbReference type="EMBL" id="MFD2421224.1"/>
    </source>
</evidence>
<gene>
    <name evidence="2" type="ORF">ACFSXZ_33335</name>
</gene>
<dbReference type="CDD" id="cd07041">
    <property type="entry name" value="STAS_RsbR_RsbS_like"/>
    <property type="match status" value="1"/>
</dbReference>
<dbReference type="Pfam" id="PF01740">
    <property type="entry name" value="STAS"/>
    <property type="match status" value="1"/>
</dbReference>
<dbReference type="Proteomes" id="UP001597417">
    <property type="component" value="Unassembled WGS sequence"/>
</dbReference>
<dbReference type="EMBL" id="JBHUKR010000021">
    <property type="protein sequence ID" value="MFD2421224.1"/>
    <property type="molecule type" value="Genomic_DNA"/>
</dbReference>
<reference evidence="3" key="1">
    <citation type="journal article" date="2019" name="Int. J. Syst. Evol. Microbiol.">
        <title>The Global Catalogue of Microorganisms (GCM) 10K type strain sequencing project: providing services to taxonomists for standard genome sequencing and annotation.</title>
        <authorList>
            <consortium name="The Broad Institute Genomics Platform"/>
            <consortium name="The Broad Institute Genome Sequencing Center for Infectious Disease"/>
            <person name="Wu L."/>
            <person name="Ma J."/>
        </authorList>
    </citation>
    <scope>NUCLEOTIDE SEQUENCE [LARGE SCALE GENOMIC DNA]</scope>
    <source>
        <strain evidence="3">CGMCC 4.7645</strain>
    </source>
</reference>
<accession>A0ABW5G1R2</accession>
<dbReference type="PANTHER" id="PTHR33745">
    <property type="entry name" value="RSBT ANTAGONIST PROTEIN RSBS-RELATED"/>
    <property type="match status" value="1"/>
</dbReference>
<sequence>MSVVPIVDIDDVLFVSVGDELEDQAVATLQQELAERVVATRARGVLIDISVLDVVDSYMARALHEIAAATALLSARTVVVGMRPEVAITLAELGLTLPGMLTALSVREGLAALR</sequence>
<feature type="domain" description="STAS" evidence="1">
    <location>
        <begin position="2"/>
        <end position="113"/>
    </location>
</feature>
<dbReference type="SUPFAM" id="SSF52091">
    <property type="entry name" value="SpoIIaa-like"/>
    <property type="match status" value="1"/>
</dbReference>
<dbReference type="RefSeq" id="WP_378269685.1">
    <property type="nucleotide sequence ID" value="NZ_JBHUKR010000021.1"/>
</dbReference>
<evidence type="ECO:0000313" key="3">
    <source>
        <dbReference type="Proteomes" id="UP001597417"/>
    </source>
</evidence>
<proteinExistence type="predicted"/>
<name>A0ABW5G1R2_9PSEU</name>
<protein>
    <submittedName>
        <fullName evidence="2">STAS domain-containing protein</fullName>
    </submittedName>
</protein>
<evidence type="ECO:0000259" key="1">
    <source>
        <dbReference type="PROSITE" id="PS50801"/>
    </source>
</evidence>